<feature type="transmembrane region" description="Helical" evidence="7">
    <location>
        <begin position="142"/>
        <end position="161"/>
    </location>
</feature>
<name>A0A1F7YLD5_9BACT</name>
<feature type="domain" description="Cation/H+ exchanger transmembrane" evidence="8">
    <location>
        <begin position="11"/>
        <end position="367"/>
    </location>
</feature>
<dbReference type="SUPFAM" id="SSF51735">
    <property type="entry name" value="NAD(P)-binding Rossmann-fold domains"/>
    <property type="match status" value="1"/>
</dbReference>
<feature type="transmembrane region" description="Helical" evidence="7">
    <location>
        <begin position="204"/>
        <end position="227"/>
    </location>
</feature>
<evidence type="ECO:0000256" key="4">
    <source>
        <dbReference type="ARBA" id="ARBA00022692"/>
    </source>
</evidence>
<evidence type="ECO:0000313" key="10">
    <source>
        <dbReference type="EMBL" id="OGM27335.1"/>
    </source>
</evidence>
<proteinExistence type="inferred from homology"/>
<feature type="transmembrane region" description="Helical" evidence="7">
    <location>
        <begin position="173"/>
        <end position="192"/>
    </location>
</feature>
<evidence type="ECO:0000256" key="6">
    <source>
        <dbReference type="ARBA" id="ARBA00023136"/>
    </source>
</evidence>
<feature type="transmembrane region" description="Helical" evidence="7">
    <location>
        <begin position="53"/>
        <end position="71"/>
    </location>
</feature>
<protein>
    <submittedName>
        <fullName evidence="10">Uncharacterized protein</fullName>
    </submittedName>
</protein>
<keyword evidence="3" id="KW-0813">Transport</keyword>
<evidence type="ECO:0000256" key="2">
    <source>
        <dbReference type="ARBA" id="ARBA00005551"/>
    </source>
</evidence>
<organism evidence="10 11">
    <name type="scientific">Candidatus Woesebacteria bacterium RIFCSPHIGHO2_01_FULL_40_22</name>
    <dbReference type="NCBI Taxonomy" id="1802499"/>
    <lineage>
        <taxon>Bacteria</taxon>
        <taxon>Candidatus Woeseibacteriota</taxon>
    </lineage>
</organism>
<dbReference type="InterPro" id="IPR003148">
    <property type="entry name" value="RCK_N"/>
</dbReference>
<feature type="transmembrane region" description="Helical" evidence="7">
    <location>
        <begin position="265"/>
        <end position="288"/>
    </location>
</feature>
<feature type="transmembrane region" description="Helical" evidence="7">
    <location>
        <begin position="294"/>
        <end position="315"/>
    </location>
</feature>
<keyword evidence="5 7" id="KW-1133">Transmembrane helix</keyword>
<evidence type="ECO:0000256" key="7">
    <source>
        <dbReference type="SAM" id="Phobius"/>
    </source>
</evidence>
<feature type="domain" description="RCK N-terminal" evidence="9">
    <location>
        <begin position="407"/>
        <end position="520"/>
    </location>
</feature>
<comment type="similarity">
    <text evidence="2">Belongs to the monovalent cation:proton antiporter 2 (CPA2) transporter (TC 2.A.37) family.</text>
</comment>
<feature type="transmembrane region" description="Helical" evidence="7">
    <location>
        <begin position="111"/>
        <end position="130"/>
    </location>
</feature>
<dbReference type="InterPro" id="IPR006153">
    <property type="entry name" value="Cation/H_exchanger_TM"/>
</dbReference>
<dbReference type="GO" id="GO:0015297">
    <property type="term" value="F:antiporter activity"/>
    <property type="evidence" value="ECO:0007669"/>
    <property type="project" value="InterPro"/>
</dbReference>
<comment type="subcellular location">
    <subcellularLocation>
        <location evidence="1">Membrane</location>
        <topology evidence="1">Multi-pass membrane protein</topology>
    </subcellularLocation>
</comment>
<dbReference type="Gene3D" id="3.40.50.720">
    <property type="entry name" value="NAD(P)-binding Rossmann-like Domain"/>
    <property type="match status" value="1"/>
</dbReference>
<dbReference type="EMBL" id="MGGL01000004">
    <property type="protein sequence ID" value="OGM27335.1"/>
    <property type="molecule type" value="Genomic_DNA"/>
</dbReference>
<dbReference type="GO" id="GO:0006813">
    <property type="term" value="P:potassium ion transport"/>
    <property type="evidence" value="ECO:0007669"/>
    <property type="project" value="InterPro"/>
</dbReference>
<evidence type="ECO:0000259" key="9">
    <source>
        <dbReference type="Pfam" id="PF02254"/>
    </source>
</evidence>
<accession>A0A1F7YLD5</accession>
<feature type="transmembrane region" description="Helical" evidence="7">
    <location>
        <begin position="322"/>
        <end position="345"/>
    </location>
</feature>
<evidence type="ECO:0000256" key="5">
    <source>
        <dbReference type="ARBA" id="ARBA00022989"/>
    </source>
</evidence>
<dbReference type="Pfam" id="PF02254">
    <property type="entry name" value="TrkA_N"/>
    <property type="match status" value="1"/>
</dbReference>
<keyword evidence="4 7" id="KW-0812">Transmembrane</keyword>
<dbReference type="PANTHER" id="PTHR42751">
    <property type="entry name" value="SODIUM/HYDROGEN EXCHANGER FAMILY/TRKA DOMAIN PROTEIN"/>
    <property type="match status" value="1"/>
</dbReference>
<dbReference type="Pfam" id="PF00999">
    <property type="entry name" value="Na_H_Exchanger"/>
    <property type="match status" value="1"/>
</dbReference>
<dbReference type="Proteomes" id="UP000179221">
    <property type="component" value="Unassembled WGS sequence"/>
</dbReference>
<sequence>MSFTEISVIFFTASIFAILAKTIKQPLLIGYIFAGLLLGALGLSGNIHSFESLSQLGIALLLFLLGLEMNLSEVHLIGKVAFITGVTQILVTTFFGFILSTLFGFDRLPSLYIAAALSFSSTIIVIKLLSEKKDLNSLYGKISIGFLLVQDLFAILILIFLSGLKAGTNPDFMNFATLFLRAIVLLVLVWILAKKIFPIFIEKYVAGSGELLFVTSIAWALGFAAFVAGPMGFSVEIGGFLAGLSLSTLPEHYQIASKTKPLRDFFLIIFFLLLGSKLVISSASLLLMPTALVLSFYVLVSHTVILFVILGFLGFRKRTSFLVGLTVAQISEFSIILVAIGLSLGHITGPIVSLITMVGIITMTISTYLILGSENLYERFKHKLSIFERKFPKELSIPMHFELENHIVLVGCDRTGKSILSYLVRKNLKIVVIDFNPSVYSKLCEQKIPVILGDVNDSDVADFASIREAGLVISTIGNFNDNIRLLAELDSQKQTVVIVASTRSEALRLYERGASYVIVPEFLAGEHLKHLLIHFKGFYAKFKKIGRRQHEKLING</sequence>
<feature type="transmembrane region" description="Helical" evidence="7">
    <location>
        <begin position="233"/>
        <end position="253"/>
    </location>
</feature>
<dbReference type="GO" id="GO:0016020">
    <property type="term" value="C:membrane"/>
    <property type="evidence" value="ECO:0007669"/>
    <property type="project" value="UniProtKB-SubCell"/>
</dbReference>
<dbReference type="PANTHER" id="PTHR42751:SF3">
    <property type="entry name" value="SODIUM_GLUTAMATE SYMPORTER"/>
    <property type="match status" value="1"/>
</dbReference>
<dbReference type="InterPro" id="IPR038770">
    <property type="entry name" value="Na+/solute_symporter_sf"/>
</dbReference>
<dbReference type="AlphaFoldDB" id="A0A1F7YLD5"/>
<feature type="transmembrane region" description="Helical" evidence="7">
    <location>
        <begin position="6"/>
        <end position="23"/>
    </location>
</feature>
<feature type="transmembrane region" description="Helical" evidence="7">
    <location>
        <begin position="351"/>
        <end position="371"/>
    </location>
</feature>
<dbReference type="Gene3D" id="1.20.1530.20">
    <property type="match status" value="1"/>
</dbReference>
<evidence type="ECO:0000256" key="3">
    <source>
        <dbReference type="ARBA" id="ARBA00022448"/>
    </source>
</evidence>
<comment type="caution">
    <text evidence="10">The sequence shown here is derived from an EMBL/GenBank/DDBJ whole genome shotgun (WGS) entry which is preliminary data.</text>
</comment>
<evidence type="ECO:0000256" key="1">
    <source>
        <dbReference type="ARBA" id="ARBA00004141"/>
    </source>
</evidence>
<keyword evidence="6 7" id="KW-0472">Membrane</keyword>
<evidence type="ECO:0000259" key="8">
    <source>
        <dbReference type="Pfam" id="PF00999"/>
    </source>
</evidence>
<reference evidence="10 11" key="1">
    <citation type="journal article" date="2016" name="Nat. Commun.">
        <title>Thousands of microbial genomes shed light on interconnected biogeochemical processes in an aquifer system.</title>
        <authorList>
            <person name="Anantharaman K."/>
            <person name="Brown C.T."/>
            <person name="Hug L.A."/>
            <person name="Sharon I."/>
            <person name="Castelle C.J."/>
            <person name="Probst A.J."/>
            <person name="Thomas B.C."/>
            <person name="Singh A."/>
            <person name="Wilkins M.J."/>
            <person name="Karaoz U."/>
            <person name="Brodie E.L."/>
            <person name="Williams K.H."/>
            <person name="Hubbard S.S."/>
            <person name="Banfield J.F."/>
        </authorList>
    </citation>
    <scope>NUCLEOTIDE SEQUENCE [LARGE SCALE GENOMIC DNA]</scope>
</reference>
<feature type="transmembrane region" description="Helical" evidence="7">
    <location>
        <begin position="28"/>
        <end position="47"/>
    </location>
</feature>
<evidence type="ECO:0000313" key="11">
    <source>
        <dbReference type="Proteomes" id="UP000179221"/>
    </source>
</evidence>
<dbReference type="GO" id="GO:1902600">
    <property type="term" value="P:proton transmembrane transport"/>
    <property type="evidence" value="ECO:0007669"/>
    <property type="project" value="InterPro"/>
</dbReference>
<gene>
    <name evidence="10" type="ORF">A2628_00845</name>
</gene>
<dbReference type="InterPro" id="IPR036291">
    <property type="entry name" value="NAD(P)-bd_dom_sf"/>
</dbReference>
<feature type="transmembrane region" description="Helical" evidence="7">
    <location>
        <begin position="80"/>
        <end position="105"/>
    </location>
</feature>